<dbReference type="AlphaFoldDB" id="A0A553V1D9"/>
<dbReference type="Proteomes" id="UP000319322">
    <property type="component" value="Unassembled WGS sequence"/>
</dbReference>
<protein>
    <recommendedName>
        <fullName evidence="5">Putative pre-16S rRNA nuclease</fullName>
        <ecNumber evidence="5">3.1.-.-</ecNumber>
    </recommendedName>
</protein>
<evidence type="ECO:0000256" key="5">
    <source>
        <dbReference type="HAMAP-Rule" id="MF_00651"/>
    </source>
</evidence>
<dbReference type="InterPro" id="IPR005227">
    <property type="entry name" value="YqgF"/>
</dbReference>
<dbReference type="Pfam" id="PF03652">
    <property type="entry name" value="RuvX"/>
    <property type="match status" value="1"/>
</dbReference>
<organism evidence="7 8">
    <name type="scientific">Helicobacter mehlei</name>
    <dbReference type="NCBI Taxonomy" id="2316080"/>
    <lineage>
        <taxon>Bacteria</taxon>
        <taxon>Pseudomonadati</taxon>
        <taxon>Campylobacterota</taxon>
        <taxon>Epsilonproteobacteria</taxon>
        <taxon>Campylobacterales</taxon>
        <taxon>Helicobacteraceae</taxon>
        <taxon>Helicobacter</taxon>
    </lineage>
</organism>
<dbReference type="GO" id="GO:0005829">
    <property type="term" value="C:cytosol"/>
    <property type="evidence" value="ECO:0007669"/>
    <property type="project" value="TreeGrafter"/>
</dbReference>
<keyword evidence="3 5" id="KW-0540">Nuclease</keyword>
<dbReference type="HAMAP" id="MF_00651">
    <property type="entry name" value="Nuclease_YqgF"/>
    <property type="match status" value="1"/>
</dbReference>
<dbReference type="GO" id="GO:0000967">
    <property type="term" value="P:rRNA 5'-end processing"/>
    <property type="evidence" value="ECO:0007669"/>
    <property type="project" value="UniProtKB-UniRule"/>
</dbReference>
<reference evidence="7 8" key="2">
    <citation type="submission" date="2019-07" db="EMBL/GenBank/DDBJ databases">
        <title>Helicobacter labacensis sp. nov., Helicobacter mehlei sp. nov. and Helicobacter vulpis sp. nov., isolated from gastric mucosa of red fox (Vulpis vulpis).</title>
        <authorList>
            <person name="Kusar D."/>
            <person name="Gruntar I."/>
            <person name="Pate M."/>
            <person name="Zajc U."/>
            <person name="Ocepek M."/>
        </authorList>
    </citation>
    <scope>NUCLEOTIDE SEQUENCE [LARGE SCALE GENOMIC DNA]</scope>
    <source>
        <strain evidence="7 8">L8b</strain>
    </source>
</reference>
<dbReference type="InterPro" id="IPR037027">
    <property type="entry name" value="YqgF/RNaseH-like_dom_sf"/>
</dbReference>
<evidence type="ECO:0000256" key="2">
    <source>
        <dbReference type="ARBA" id="ARBA00022517"/>
    </source>
</evidence>
<evidence type="ECO:0000259" key="6">
    <source>
        <dbReference type="SMART" id="SM00732"/>
    </source>
</evidence>
<comment type="caution">
    <text evidence="7">The sequence shown here is derived from an EMBL/GenBank/DDBJ whole genome shotgun (WGS) entry which is preliminary data.</text>
</comment>
<dbReference type="InterPro" id="IPR012337">
    <property type="entry name" value="RNaseH-like_sf"/>
</dbReference>
<reference evidence="7 8" key="3">
    <citation type="submission" date="2019-07" db="EMBL/GenBank/DDBJ databases">
        <authorList>
            <person name="Papic B."/>
        </authorList>
    </citation>
    <scope>NUCLEOTIDE SEQUENCE [LARGE SCALE GENOMIC DNA]</scope>
    <source>
        <strain evidence="7 8">L8b</strain>
    </source>
</reference>
<comment type="function">
    <text evidence="5">Could be a nuclease involved in processing of the 5'-end of pre-16S rRNA.</text>
</comment>
<keyword evidence="2 5" id="KW-0690">Ribosome biogenesis</keyword>
<dbReference type="GO" id="GO:0004518">
    <property type="term" value="F:nuclease activity"/>
    <property type="evidence" value="ECO:0007669"/>
    <property type="project" value="UniProtKB-KW"/>
</dbReference>
<dbReference type="FunFam" id="3.30.420.140:FF:000013">
    <property type="entry name" value="Putative pre-16S rRNA nuclease"/>
    <property type="match status" value="1"/>
</dbReference>
<keyword evidence="1 5" id="KW-0963">Cytoplasm</keyword>
<evidence type="ECO:0000313" key="8">
    <source>
        <dbReference type="Proteomes" id="UP000319322"/>
    </source>
</evidence>
<dbReference type="Gene3D" id="3.30.420.140">
    <property type="entry name" value="YqgF/RNase H-like domain"/>
    <property type="match status" value="1"/>
</dbReference>
<dbReference type="PANTHER" id="PTHR33317">
    <property type="entry name" value="POLYNUCLEOTIDYL TRANSFERASE, RIBONUCLEASE H-LIKE SUPERFAMILY PROTEIN"/>
    <property type="match status" value="1"/>
</dbReference>
<dbReference type="SUPFAM" id="SSF53098">
    <property type="entry name" value="Ribonuclease H-like"/>
    <property type="match status" value="1"/>
</dbReference>
<dbReference type="OrthoDB" id="9796140at2"/>
<accession>A0A553V1D9</accession>
<dbReference type="PANTHER" id="PTHR33317:SF4">
    <property type="entry name" value="POLYNUCLEOTIDYL TRANSFERASE, RIBONUCLEASE H-LIKE SUPERFAMILY PROTEIN"/>
    <property type="match status" value="1"/>
</dbReference>
<sequence length="135" mass="15008">MILLAADIGLKRIGLAMCVQGVILPLEPILRHNRQQASQQLQTFLELKKPDTLIVGLPDEHYATTRARILHFVGLLDFAPIVYVGESSSSELALEEIAHLSHKQRQQARKNGMLDSLAACEILRRYVASTPSILL</sequence>
<keyword evidence="8" id="KW-1185">Reference proteome</keyword>
<feature type="domain" description="YqgF/RNase H-like" evidence="6">
    <location>
        <begin position="1"/>
        <end position="93"/>
    </location>
</feature>
<dbReference type="InterPro" id="IPR006641">
    <property type="entry name" value="YqgF/RNaseH-like_dom"/>
</dbReference>
<evidence type="ECO:0000256" key="4">
    <source>
        <dbReference type="ARBA" id="ARBA00022801"/>
    </source>
</evidence>
<evidence type="ECO:0000256" key="1">
    <source>
        <dbReference type="ARBA" id="ARBA00022490"/>
    </source>
</evidence>
<dbReference type="CDD" id="cd16964">
    <property type="entry name" value="YqgF"/>
    <property type="match status" value="1"/>
</dbReference>
<name>A0A553V1D9_9HELI</name>
<dbReference type="EC" id="3.1.-.-" evidence="5"/>
<keyword evidence="4 5" id="KW-0378">Hydrolase</keyword>
<comment type="similarity">
    <text evidence="5">Belongs to the YqgF HJR family.</text>
</comment>
<comment type="subcellular location">
    <subcellularLocation>
        <location evidence="5">Cytoplasm</location>
    </subcellularLocation>
</comment>
<dbReference type="EMBL" id="VKGC01000003">
    <property type="protein sequence ID" value="TSA86255.1"/>
    <property type="molecule type" value="Genomic_DNA"/>
</dbReference>
<proteinExistence type="inferred from homology"/>
<evidence type="ECO:0000256" key="3">
    <source>
        <dbReference type="ARBA" id="ARBA00022722"/>
    </source>
</evidence>
<reference evidence="8" key="1">
    <citation type="submission" date="2019-07" db="EMBL/GenBank/DDBJ databases">
        <title>Helicobacter labacensis sp. nov., Helicobacter mehlei sp. nov. and Helicobacter vulpis sp. nov., isolated from gastric mucosa of red fox (Vulpis vulpis).</title>
        <authorList>
            <person name="Papic B."/>
        </authorList>
    </citation>
    <scope>NUCLEOTIDE SEQUENCE [LARGE SCALE GENOMIC DNA]</scope>
    <source>
        <strain evidence="8">L8b</strain>
    </source>
</reference>
<dbReference type="GO" id="GO:0016788">
    <property type="term" value="F:hydrolase activity, acting on ester bonds"/>
    <property type="evidence" value="ECO:0007669"/>
    <property type="project" value="UniProtKB-UniRule"/>
</dbReference>
<gene>
    <name evidence="7" type="primary">ruvX</name>
    <name evidence="7" type="ORF">FNE76_01885</name>
</gene>
<evidence type="ECO:0000313" key="7">
    <source>
        <dbReference type="EMBL" id="TSA86255.1"/>
    </source>
</evidence>
<dbReference type="SMART" id="SM00732">
    <property type="entry name" value="YqgFc"/>
    <property type="match status" value="1"/>
</dbReference>